<evidence type="ECO:0000313" key="2">
    <source>
        <dbReference type="Proteomes" id="UP001224775"/>
    </source>
</evidence>
<dbReference type="EMBL" id="JATAAI010000048">
    <property type="protein sequence ID" value="KAK1733522.1"/>
    <property type="molecule type" value="Genomic_DNA"/>
</dbReference>
<dbReference type="PANTHER" id="PTHR45661">
    <property type="entry name" value="SURFACE ANTIGEN"/>
    <property type="match status" value="1"/>
</dbReference>
<dbReference type="AlphaFoldDB" id="A0AAD8XU38"/>
<proteinExistence type="predicted"/>
<name>A0AAD8XU38_9STRA</name>
<reference evidence="1" key="1">
    <citation type="submission" date="2023-06" db="EMBL/GenBank/DDBJ databases">
        <title>Survivors Of The Sea: Transcriptome response of Skeletonema marinoi to long-term dormancy.</title>
        <authorList>
            <person name="Pinder M.I.M."/>
            <person name="Kourtchenko O."/>
            <person name="Robertson E.K."/>
            <person name="Larsson T."/>
            <person name="Maumus F."/>
            <person name="Osuna-Cruz C.M."/>
            <person name="Vancaester E."/>
            <person name="Stenow R."/>
            <person name="Vandepoele K."/>
            <person name="Ploug H."/>
            <person name="Bruchert V."/>
            <person name="Godhe A."/>
            <person name="Topel M."/>
        </authorList>
    </citation>
    <scope>NUCLEOTIDE SEQUENCE</scope>
    <source>
        <strain evidence="1">R05AC</strain>
    </source>
</reference>
<dbReference type="InterPro" id="IPR026906">
    <property type="entry name" value="LRR_5"/>
</dbReference>
<dbReference type="InterPro" id="IPR032675">
    <property type="entry name" value="LRR_dom_sf"/>
</dbReference>
<organism evidence="1 2">
    <name type="scientific">Skeletonema marinoi</name>
    <dbReference type="NCBI Taxonomy" id="267567"/>
    <lineage>
        <taxon>Eukaryota</taxon>
        <taxon>Sar</taxon>
        <taxon>Stramenopiles</taxon>
        <taxon>Ochrophyta</taxon>
        <taxon>Bacillariophyta</taxon>
        <taxon>Coscinodiscophyceae</taxon>
        <taxon>Thalassiosirophycidae</taxon>
        <taxon>Thalassiosirales</taxon>
        <taxon>Skeletonemataceae</taxon>
        <taxon>Skeletonema</taxon>
        <taxon>Skeletonema marinoi-dohrnii complex</taxon>
    </lineage>
</organism>
<sequence>MADALDDDDEVFVYMGGDQEVPQHVRRARLHRSVKNIRAAAFYNRRNLISVEFHDEIEIIEEYAFRGCKSLRGCIKLLGVKIIKQTAFRGCIALTGVEFGDVLETIEEYAFFNCKALTNIKMPSVRTIGWGAFTWCKELSDVECGEDLETIQRGAFIHCRKLKRIALPLRDNMIDGDVVFGNCPKLATVELVGGIHSTVGSLHMESWRNDRSNTAVDGISYPTTQSLQD</sequence>
<keyword evidence="2" id="KW-1185">Reference proteome</keyword>
<dbReference type="InterPro" id="IPR053139">
    <property type="entry name" value="Surface_bspA-like"/>
</dbReference>
<gene>
    <name evidence="1" type="ORF">QTG54_015810</name>
</gene>
<dbReference type="Gene3D" id="3.80.10.10">
    <property type="entry name" value="Ribonuclease Inhibitor"/>
    <property type="match status" value="1"/>
</dbReference>
<dbReference type="PANTHER" id="PTHR45661:SF3">
    <property type="entry name" value="IG-LIKE DOMAIN-CONTAINING PROTEIN"/>
    <property type="match status" value="1"/>
</dbReference>
<protein>
    <submittedName>
        <fullName evidence="1">Leucine-rich repeat domain-containing protein</fullName>
    </submittedName>
</protein>
<dbReference type="SUPFAM" id="SSF52058">
    <property type="entry name" value="L domain-like"/>
    <property type="match status" value="1"/>
</dbReference>
<accession>A0AAD8XU38</accession>
<evidence type="ECO:0000313" key="1">
    <source>
        <dbReference type="EMBL" id="KAK1733522.1"/>
    </source>
</evidence>
<comment type="caution">
    <text evidence="1">The sequence shown here is derived from an EMBL/GenBank/DDBJ whole genome shotgun (WGS) entry which is preliminary data.</text>
</comment>
<dbReference type="Pfam" id="PF13306">
    <property type="entry name" value="LRR_5"/>
    <property type="match status" value="1"/>
</dbReference>
<dbReference type="Proteomes" id="UP001224775">
    <property type="component" value="Unassembled WGS sequence"/>
</dbReference>